<evidence type="ECO:0000256" key="5">
    <source>
        <dbReference type="SAM" id="Phobius"/>
    </source>
</evidence>
<feature type="transmembrane region" description="Helical" evidence="5">
    <location>
        <begin position="244"/>
        <end position="262"/>
    </location>
</feature>
<feature type="transmembrane region" description="Helical" evidence="5">
    <location>
        <begin position="188"/>
        <end position="206"/>
    </location>
</feature>
<reference evidence="7 8" key="1">
    <citation type="submission" date="2023-11" db="EMBL/GenBank/DDBJ databases">
        <title>Dfirmibasis_genome.</title>
        <authorList>
            <person name="Edelbroek B."/>
            <person name="Kjellin J."/>
            <person name="Jerlstrom-Hultqvist J."/>
            <person name="Soderbom F."/>
        </authorList>
    </citation>
    <scope>NUCLEOTIDE SEQUENCE [LARGE SCALE GENOMIC DNA]</scope>
    <source>
        <strain evidence="7 8">TNS-C-14</strain>
    </source>
</reference>
<evidence type="ECO:0000256" key="1">
    <source>
        <dbReference type="ARBA" id="ARBA00004141"/>
    </source>
</evidence>
<evidence type="ECO:0000259" key="6">
    <source>
        <dbReference type="Pfam" id="PF03151"/>
    </source>
</evidence>
<evidence type="ECO:0000256" key="3">
    <source>
        <dbReference type="ARBA" id="ARBA00022989"/>
    </source>
</evidence>
<evidence type="ECO:0000256" key="4">
    <source>
        <dbReference type="ARBA" id="ARBA00023136"/>
    </source>
</evidence>
<feature type="transmembrane region" description="Helical" evidence="5">
    <location>
        <begin position="212"/>
        <end position="232"/>
    </location>
</feature>
<organism evidence="7 8">
    <name type="scientific">Dictyostelium firmibasis</name>
    <dbReference type="NCBI Taxonomy" id="79012"/>
    <lineage>
        <taxon>Eukaryota</taxon>
        <taxon>Amoebozoa</taxon>
        <taxon>Evosea</taxon>
        <taxon>Eumycetozoa</taxon>
        <taxon>Dictyostelia</taxon>
        <taxon>Dictyosteliales</taxon>
        <taxon>Dictyosteliaceae</taxon>
        <taxon>Dictyostelium</taxon>
    </lineage>
</organism>
<sequence length="363" mass="41003">MNIQQNDKERLLNSSDDIEITIDNNESEIVKNNNSQLREQQQKQQIQQQIQQQKKESNLGTIASVIGFYFLISISLVFLNKILLSDYKFEYPLFITWYQQIISFIAIYLMTSMSKKIPSLSFLPEFEFKTQTALKVLPVTAVLTGMVIFNNLCLEYVEVSFYQVARSLTICFSLILTYIILKSKTSLRATMACLVVFLGFVLGSAGEVNFSWLGIVFGLLSSFFVALYSIAVKRVLPAVDGNEWRLSIYNTAISIGLIFPLILVSGEASTIFNEPLLYSGPFWFYMTVAGIMGYLISISVFMQIKHTSPLTNTISGTVKACVQTILAVIFWGNPISTQNALGILLVIGGSFWYSMQRFFEMKK</sequence>
<feature type="transmembrane region" description="Helical" evidence="5">
    <location>
        <begin position="282"/>
        <end position="302"/>
    </location>
</feature>
<dbReference type="GO" id="GO:0016020">
    <property type="term" value="C:membrane"/>
    <property type="evidence" value="ECO:0007669"/>
    <property type="project" value="UniProtKB-SubCell"/>
</dbReference>
<dbReference type="EMBL" id="JAVFKY010000004">
    <property type="protein sequence ID" value="KAK5577847.1"/>
    <property type="molecule type" value="Genomic_DNA"/>
</dbReference>
<feature type="transmembrane region" description="Helical" evidence="5">
    <location>
        <begin position="59"/>
        <end position="79"/>
    </location>
</feature>
<name>A0AAN7TPG9_9MYCE</name>
<evidence type="ECO:0000313" key="8">
    <source>
        <dbReference type="Proteomes" id="UP001344447"/>
    </source>
</evidence>
<evidence type="ECO:0000256" key="2">
    <source>
        <dbReference type="ARBA" id="ARBA00022692"/>
    </source>
</evidence>
<feature type="domain" description="Sugar phosphate transporter" evidence="6">
    <location>
        <begin position="62"/>
        <end position="354"/>
    </location>
</feature>
<keyword evidence="3 5" id="KW-1133">Transmembrane helix</keyword>
<keyword evidence="8" id="KW-1185">Reference proteome</keyword>
<proteinExistence type="predicted"/>
<dbReference type="AlphaFoldDB" id="A0AAN7TPG9"/>
<dbReference type="Proteomes" id="UP001344447">
    <property type="component" value="Unassembled WGS sequence"/>
</dbReference>
<feature type="transmembrane region" description="Helical" evidence="5">
    <location>
        <begin position="132"/>
        <end position="149"/>
    </location>
</feature>
<accession>A0AAN7TPG9</accession>
<keyword evidence="2 5" id="KW-0812">Transmembrane</keyword>
<dbReference type="InterPro" id="IPR050186">
    <property type="entry name" value="TPT_transporter"/>
</dbReference>
<comment type="subcellular location">
    <subcellularLocation>
        <location evidence="1">Membrane</location>
        <topology evidence="1">Multi-pass membrane protein</topology>
    </subcellularLocation>
</comment>
<dbReference type="InterPro" id="IPR004853">
    <property type="entry name" value="Sugar_P_trans_dom"/>
</dbReference>
<feature type="transmembrane region" description="Helical" evidence="5">
    <location>
        <begin position="91"/>
        <end position="111"/>
    </location>
</feature>
<comment type="caution">
    <text evidence="7">The sequence shown here is derived from an EMBL/GenBank/DDBJ whole genome shotgun (WGS) entry which is preliminary data.</text>
</comment>
<dbReference type="PANTHER" id="PTHR11132">
    <property type="entry name" value="SOLUTE CARRIER FAMILY 35"/>
    <property type="match status" value="1"/>
</dbReference>
<keyword evidence="4 5" id="KW-0472">Membrane</keyword>
<gene>
    <name evidence="7" type="ORF">RB653_002795</name>
</gene>
<evidence type="ECO:0000313" key="7">
    <source>
        <dbReference type="EMBL" id="KAK5577847.1"/>
    </source>
</evidence>
<feature type="transmembrane region" description="Helical" evidence="5">
    <location>
        <begin position="161"/>
        <end position="181"/>
    </location>
</feature>
<protein>
    <recommendedName>
        <fullName evidence="6">Sugar phosphate transporter domain-containing protein</fullName>
    </recommendedName>
</protein>
<feature type="transmembrane region" description="Helical" evidence="5">
    <location>
        <begin position="314"/>
        <end position="332"/>
    </location>
</feature>
<feature type="transmembrane region" description="Helical" evidence="5">
    <location>
        <begin position="338"/>
        <end position="355"/>
    </location>
</feature>
<dbReference type="Pfam" id="PF03151">
    <property type="entry name" value="TPT"/>
    <property type="match status" value="1"/>
</dbReference>